<keyword evidence="1" id="KW-1133">Transmembrane helix</keyword>
<feature type="transmembrane region" description="Helical" evidence="1">
    <location>
        <begin position="326"/>
        <end position="345"/>
    </location>
</feature>
<evidence type="ECO:0000259" key="3">
    <source>
        <dbReference type="Pfam" id="PF13387"/>
    </source>
</evidence>
<name>A0A0H4WPI3_9BACT</name>
<keyword evidence="2" id="KW-0732">Signal</keyword>
<dbReference type="InterPro" id="IPR025178">
    <property type="entry name" value="Lnb_N"/>
</dbReference>
<feature type="domain" description="Lnb-like transmembrane" evidence="4">
    <location>
        <begin position="260"/>
        <end position="365"/>
    </location>
</feature>
<dbReference type="EMBL" id="CP012109">
    <property type="protein sequence ID" value="AKQ63245.1"/>
    <property type="molecule type" value="Genomic_DNA"/>
</dbReference>
<dbReference type="STRING" id="1297742.A176_000157"/>
<evidence type="ECO:0000259" key="4">
    <source>
        <dbReference type="Pfam" id="PF25221"/>
    </source>
</evidence>
<evidence type="ECO:0000256" key="1">
    <source>
        <dbReference type="SAM" id="Phobius"/>
    </source>
</evidence>
<keyword evidence="1" id="KW-0812">Transmembrane</keyword>
<dbReference type="eggNOG" id="ENOG502Z87C">
    <property type="taxonomic scope" value="Bacteria"/>
</dbReference>
<dbReference type="Pfam" id="PF25221">
    <property type="entry name" value="5TMH_Lnb"/>
    <property type="match status" value="1"/>
</dbReference>
<keyword evidence="6" id="KW-1185">Reference proteome</keyword>
<dbReference type="Proteomes" id="UP000009026">
    <property type="component" value="Chromosome"/>
</dbReference>
<feature type="transmembrane region" description="Helical" evidence="1">
    <location>
        <begin position="291"/>
        <end position="314"/>
    </location>
</feature>
<reference evidence="5 6" key="1">
    <citation type="journal article" date="2016" name="PLoS ONE">
        <title>Complete Genome Sequence and Comparative Genomics of a Novel Myxobacterium Myxococcus hansupus.</title>
        <authorList>
            <person name="Sharma G."/>
            <person name="Narwani T."/>
            <person name="Subramanian S."/>
        </authorList>
    </citation>
    <scope>NUCLEOTIDE SEQUENCE [LARGE SCALE GENOMIC DNA]</scope>
    <source>
        <strain evidence="6">mixupus</strain>
    </source>
</reference>
<dbReference type="AlphaFoldDB" id="A0A0H4WPI3"/>
<dbReference type="OrthoDB" id="5490204at2"/>
<dbReference type="KEGG" id="mym:A176_000157"/>
<dbReference type="Pfam" id="PF13387">
    <property type="entry name" value="Lnb_N"/>
    <property type="match status" value="1"/>
</dbReference>
<dbReference type="InterPro" id="IPR057436">
    <property type="entry name" value="5TMH_Lnb"/>
</dbReference>
<proteinExistence type="predicted"/>
<keyword evidence="1" id="KW-0472">Membrane</keyword>
<feature type="chain" id="PRO_5005211886" evidence="2">
    <location>
        <begin position="20"/>
        <end position="415"/>
    </location>
</feature>
<dbReference type="PATRIC" id="fig|1297742.4.peg.163"/>
<feature type="transmembrane region" description="Helical" evidence="1">
    <location>
        <begin position="357"/>
        <end position="378"/>
    </location>
</feature>
<organism evidence="5 6">
    <name type="scientific">Pseudomyxococcus hansupus</name>
    <dbReference type="NCBI Taxonomy" id="1297742"/>
    <lineage>
        <taxon>Bacteria</taxon>
        <taxon>Pseudomonadati</taxon>
        <taxon>Myxococcota</taxon>
        <taxon>Myxococcia</taxon>
        <taxon>Myxococcales</taxon>
        <taxon>Cystobacterineae</taxon>
        <taxon>Myxococcaceae</taxon>
        <taxon>Pseudomyxococcus</taxon>
    </lineage>
</organism>
<evidence type="ECO:0000313" key="6">
    <source>
        <dbReference type="Proteomes" id="UP000009026"/>
    </source>
</evidence>
<gene>
    <name evidence="5" type="ORF">A176_000157</name>
</gene>
<sequence>MTNLAMFVALLLCPWGAFASAALPQGFGVSPEALRVKVVTFGAGTAAHERFGHTALWLEDTHLGADVLYSYGMTAHQEGPPFAFLMRRQAFWAARLPVASTFAGYERKGRSIRVQELRLAPDAKGRLLALLERDVRPEHRDYAYHPTDHNCATRVRNVLDEALGGALRKAAEGPAEATWREHLRRQTAGAPGVSVLLLTWVNGVMDAPRSRWEEAFMPEPLSRWLDTLSSPEDGHGQGALVTLRYDVQPSRLSSVMNTHPSRLFALGLALASGAVLLGARRTRSAGRVLLGLYHALFGLVAGSMGMLGLGLTLLSEHAALRGNVNLLLFNPLALGLVPLGIGVALGRQWAERWARAWVLVLLAGAGLVAGLAGLRVLGQDVREPLALALPILLGLGVGWWMPPRRASHLLALQRG</sequence>
<protein>
    <submittedName>
        <fullName evidence="5">Uncharacterized protein</fullName>
    </submittedName>
</protein>
<accession>A0A0H4WPI3</accession>
<feature type="signal peptide" evidence="2">
    <location>
        <begin position="1"/>
        <end position="19"/>
    </location>
</feature>
<feature type="domain" description="Lnb N-terminal periplasmic" evidence="3">
    <location>
        <begin position="31"/>
        <end position="184"/>
    </location>
</feature>
<feature type="transmembrane region" description="Helical" evidence="1">
    <location>
        <begin position="384"/>
        <end position="401"/>
    </location>
</feature>
<evidence type="ECO:0000256" key="2">
    <source>
        <dbReference type="SAM" id="SignalP"/>
    </source>
</evidence>
<dbReference type="RefSeq" id="WP_002640726.1">
    <property type="nucleotide sequence ID" value="NZ_CP012109.1"/>
</dbReference>
<evidence type="ECO:0000313" key="5">
    <source>
        <dbReference type="EMBL" id="AKQ63245.1"/>
    </source>
</evidence>